<accession>A0A917GFU3</accession>
<comment type="caution">
    <text evidence="2">The sequence shown here is derived from an EMBL/GenBank/DDBJ whole genome shotgun (WGS) entry which is preliminary data.</text>
</comment>
<feature type="chain" id="PRO_5037846603" evidence="1">
    <location>
        <begin position="21"/>
        <end position="60"/>
    </location>
</feature>
<feature type="signal peptide" evidence="1">
    <location>
        <begin position="1"/>
        <end position="20"/>
    </location>
</feature>
<dbReference type="AlphaFoldDB" id="A0A917GFU3"/>
<reference evidence="2" key="1">
    <citation type="journal article" date="2014" name="Int. J. Syst. Evol. Microbiol.">
        <title>Complete genome sequence of Corynebacterium casei LMG S-19264T (=DSM 44701T), isolated from a smear-ripened cheese.</title>
        <authorList>
            <consortium name="US DOE Joint Genome Institute (JGI-PGF)"/>
            <person name="Walter F."/>
            <person name="Albersmeier A."/>
            <person name="Kalinowski J."/>
            <person name="Ruckert C."/>
        </authorList>
    </citation>
    <scope>NUCLEOTIDE SEQUENCE</scope>
    <source>
        <strain evidence="2">CGMCC 1.12187</strain>
    </source>
</reference>
<keyword evidence="3" id="KW-1185">Reference proteome</keyword>
<protein>
    <submittedName>
        <fullName evidence="2">Uncharacterized protein</fullName>
    </submittedName>
</protein>
<gene>
    <name evidence="2" type="ORF">GCM10011374_02280</name>
</gene>
<keyword evidence="1" id="KW-0732">Signal</keyword>
<sequence>MAFLLVFGLPAVLFSLIGRAASPASSAGPTPRRIGADLMRGLRVCAMTPPQFLGDARAAE</sequence>
<dbReference type="RefSeq" id="WP_188533989.1">
    <property type="nucleotide sequence ID" value="NZ_BMEQ01000001.1"/>
</dbReference>
<dbReference type="Proteomes" id="UP000638848">
    <property type="component" value="Unassembled WGS sequence"/>
</dbReference>
<proteinExistence type="predicted"/>
<organism evidence="2 3">
    <name type="scientific">Kocuria dechangensis</name>
    <dbReference type="NCBI Taxonomy" id="1176249"/>
    <lineage>
        <taxon>Bacteria</taxon>
        <taxon>Bacillati</taxon>
        <taxon>Actinomycetota</taxon>
        <taxon>Actinomycetes</taxon>
        <taxon>Micrococcales</taxon>
        <taxon>Micrococcaceae</taxon>
        <taxon>Kocuria</taxon>
    </lineage>
</organism>
<evidence type="ECO:0000313" key="3">
    <source>
        <dbReference type="Proteomes" id="UP000638848"/>
    </source>
</evidence>
<name>A0A917GFU3_9MICC</name>
<reference evidence="2" key="2">
    <citation type="submission" date="2020-09" db="EMBL/GenBank/DDBJ databases">
        <authorList>
            <person name="Sun Q."/>
            <person name="Zhou Y."/>
        </authorList>
    </citation>
    <scope>NUCLEOTIDE SEQUENCE</scope>
    <source>
        <strain evidence="2">CGMCC 1.12187</strain>
    </source>
</reference>
<evidence type="ECO:0000313" key="2">
    <source>
        <dbReference type="EMBL" id="GGG43456.1"/>
    </source>
</evidence>
<evidence type="ECO:0000256" key="1">
    <source>
        <dbReference type="SAM" id="SignalP"/>
    </source>
</evidence>
<dbReference type="EMBL" id="BMEQ01000001">
    <property type="protein sequence ID" value="GGG43456.1"/>
    <property type="molecule type" value="Genomic_DNA"/>
</dbReference>